<dbReference type="GO" id="GO:0004045">
    <property type="term" value="F:peptidyl-tRNA hydrolase activity"/>
    <property type="evidence" value="ECO:0007669"/>
    <property type="project" value="UniProtKB-EC"/>
</dbReference>
<organism evidence="6 7">
    <name type="scientific">Pseudoneurospora amorphoporcata</name>
    <dbReference type="NCBI Taxonomy" id="241081"/>
    <lineage>
        <taxon>Eukaryota</taxon>
        <taxon>Fungi</taxon>
        <taxon>Dikarya</taxon>
        <taxon>Ascomycota</taxon>
        <taxon>Pezizomycotina</taxon>
        <taxon>Sordariomycetes</taxon>
        <taxon>Sordariomycetidae</taxon>
        <taxon>Sordariales</taxon>
        <taxon>Sordariaceae</taxon>
        <taxon>Pseudoneurospora</taxon>
    </lineage>
</organism>
<reference evidence="6" key="1">
    <citation type="journal article" date="2023" name="Mol. Phylogenet. Evol.">
        <title>Genome-scale phylogeny and comparative genomics of the fungal order Sordariales.</title>
        <authorList>
            <person name="Hensen N."/>
            <person name="Bonometti L."/>
            <person name="Westerberg I."/>
            <person name="Brannstrom I.O."/>
            <person name="Guillou S."/>
            <person name="Cros-Aarteil S."/>
            <person name="Calhoun S."/>
            <person name="Haridas S."/>
            <person name="Kuo A."/>
            <person name="Mondo S."/>
            <person name="Pangilinan J."/>
            <person name="Riley R."/>
            <person name="LaButti K."/>
            <person name="Andreopoulos B."/>
            <person name="Lipzen A."/>
            <person name="Chen C."/>
            <person name="Yan M."/>
            <person name="Daum C."/>
            <person name="Ng V."/>
            <person name="Clum A."/>
            <person name="Steindorff A."/>
            <person name="Ohm R.A."/>
            <person name="Martin F."/>
            <person name="Silar P."/>
            <person name="Natvig D.O."/>
            <person name="Lalanne C."/>
            <person name="Gautier V."/>
            <person name="Ament-Velasquez S.L."/>
            <person name="Kruys A."/>
            <person name="Hutchinson M.I."/>
            <person name="Powell A.J."/>
            <person name="Barry K."/>
            <person name="Miller A.N."/>
            <person name="Grigoriev I.V."/>
            <person name="Debuchy R."/>
            <person name="Gladieux P."/>
            <person name="Hiltunen Thoren M."/>
            <person name="Johannesson H."/>
        </authorList>
    </citation>
    <scope>NUCLEOTIDE SEQUENCE</scope>
    <source>
        <strain evidence="6">CBS 626.80</strain>
    </source>
</reference>
<reference evidence="6" key="2">
    <citation type="submission" date="2023-06" db="EMBL/GenBank/DDBJ databases">
        <authorList>
            <consortium name="Lawrence Berkeley National Laboratory"/>
            <person name="Mondo S.J."/>
            <person name="Hensen N."/>
            <person name="Bonometti L."/>
            <person name="Westerberg I."/>
            <person name="Brannstrom I.O."/>
            <person name="Guillou S."/>
            <person name="Cros-Aarteil S."/>
            <person name="Calhoun S."/>
            <person name="Haridas S."/>
            <person name="Kuo A."/>
            <person name="Pangilinan J."/>
            <person name="Riley R."/>
            <person name="Labutti K."/>
            <person name="Andreopoulos B."/>
            <person name="Lipzen A."/>
            <person name="Chen C."/>
            <person name="Yanf M."/>
            <person name="Daum C."/>
            <person name="Ng V."/>
            <person name="Clum A."/>
            <person name="Steindorff A."/>
            <person name="Ohm R."/>
            <person name="Martin F."/>
            <person name="Silar P."/>
            <person name="Natvig D."/>
            <person name="Lalanne C."/>
            <person name="Gautier V."/>
            <person name="Ament-Velasquez S.L."/>
            <person name="Kruys A."/>
            <person name="Hutchinson M.I."/>
            <person name="Powell A.J."/>
            <person name="Barry K."/>
            <person name="Miller A.N."/>
            <person name="Grigoriev I.V."/>
            <person name="Debuchy R."/>
            <person name="Gladieux P."/>
            <person name="Thoren M.H."/>
            <person name="Johannesson H."/>
        </authorList>
    </citation>
    <scope>NUCLEOTIDE SEQUENCE</scope>
    <source>
        <strain evidence="6">CBS 626.80</strain>
    </source>
</reference>
<evidence type="ECO:0000256" key="1">
    <source>
        <dbReference type="ARBA" id="ARBA00013260"/>
    </source>
</evidence>
<gene>
    <name evidence="6" type="ORF">QBC32DRAFT_76632</name>
</gene>
<dbReference type="AlphaFoldDB" id="A0AAN6SIL4"/>
<dbReference type="CDD" id="cd02430">
    <property type="entry name" value="PTH2"/>
    <property type="match status" value="1"/>
</dbReference>
<dbReference type="PANTHER" id="PTHR12649:SF11">
    <property type="entry name" value="PEPTIDYL-TRNA HYDROLASE 2, MITOCHONDRIAL"/>
    <property type="match status" value="1"/>
</dbReference>
<dbReference type="Proteomes" id="UP001303222">
    <property type="component" value="Unassembled WGS sequence"/>
</dbReference>
<comment type="similarity">
    <text evidence="3">Belongs to the PTH2 family.</text>
</comment>
<sequence>MHVIPLLPIRTASVRVRQDFPPRKGASNSVGVLNRFAFSTAITTTNSRPRPQAKHQALPLHHHHRPRCRSLTTLETSTALATTMSDIPNAVPSMVVLSTSMVSLITGFVLGVYAIRGYLIPPELKEERRRHFEDPVESEESDVDEDDYILDHAPNWANGLEADQRQGLRARNTGEMRKKTKKTETPGGLDPTEECKLVLVVRTDLGMTKGKIAAQCSHATLACYKRLFSAAQLEPQSLSARLLRQWERNGQAKIAVQTKSEDEMLELMGRARSLGVTAEVIQDAGRTQIASGSRTVLGVGPAPKSLVDQITGHLKLL</sequence>
<dbReference type="EMBL" id="MU859086">
    <property type="protein sequence ID" value="KAK3954663.1"/>
    <property type="molecule type" value="Genomic_DNA"/>
</dbReference>
<evidence type="ECO:0000313" key="7">
    <source>
        <dbReference type="Proteomes" id="UP001303222"/>
    </source>
</evidence>
<keyword evidence="7" id="KW-1185">Reference proteome</keyword>
<dbReference type="GO" id="GO:0005829">
    <property type="term" value="C:cytosol"/>
    <property type="evidence" value="ECO:0007669"/>
    <property type="project" value="TreeGrafter"/>
</dbReference>
<dbReference type="Gene3D" id="3.40.1490.10">
    <property type="entry name" value="Bit1"/>
    <property type="match status" value="1"/>
</dbReference>
<name>A0AAN6SIL4_9PEZI</name>
<feature type="region of interest" description="Disordered" evidence="5">
    <location>
        <begin position="46"/>
        <end position="65"/>
    </location>
</feature>
<evidence type="ECO:0000313" key="6">
    <source>
        <dbReference type="EMBL" id="KAK3954663.1"/>
    </source>
</evidence>
<comment type="caution">
    <text evidence="6">The sequence shown here is derived from an EMBL/GenBank/DDBJ whole genome shotgun (WGS) entry which is preliminary data.</text>
</comment>
<feature type="compositionally biased region" description="Basic and acidic residues" evidence="5">
    <location>
        <begin position="163"/>
        <end position="177"/>
    </location>
</feature>
<protein>
    <recommendedName>
        <fullName evidence="1">peptidyl-tRNA hydrolase</fullName>
        <ecNumber evidence="1">3.1.1.29</ecNumber>
    </recommendedName>
</protein>
<dbReference type="Pfam" id="PF01981">
    <property type="entry name" value="PTH2"/>
    <property type="match status" value="1"/>
</dbReference>
<keyword evidence="2 6" id="KW-0378">Hydrolase</keyword>
<comment type="catalytic activity">
    <reaction evidence="4">
        <text>an N-acyl-L-alpha-aminoacyl-tRNA + H2O = an N-acyl-L-amino acid + a tRNA + H(+)</text>
        <dbReference type="Rhea" id="RHEA:54448"/>
        <dbReference type="Rhea" id="RHEA-COMP:10123"/>
        <dbReference type="Rhea" id="RHEA-COMP:13883"/>
        <dbReference type="ChEBI" id="CHEBI:15377"/>
        <dbReference type="ChEBI" id="CHEBI:15378"/>
        <dbReference type="ChEBI" id="CHEBI:59874"/>
        <dbReference type="ChEBI" id="CHEBI:78442"/>
        <dbReference type="ChEBI" id="CHEBI:138191"/>
        <dbReference type="EC" id="3.1.1.29"/>
    </reaction>
</comment>
<feature type="region of interest" description="Disordered" evidence="5">
    <location>
        <begin position="163"/>
        <end position="189"/>
    </location>
</feature>
<dbReference type="SUPFAM" id="SSF102462">
    <property type="entry name" value="Peptidyl-tRNA hydrolase II"/>
    <property type="match status" value="1"/>
</dbReference>
<dbReference type="PANTHER" id="PTHR12649">
    <property type="entry name" value="PEPTIDYL-TRNA HYDROLASE 2"/>
    <property type="match status" value="1"/>
</dbReference>
<dbReference type="NCBIfam" id="TIGR00283">
    <property type="entry name" value="arch_pth2"/>
    <property type="match status" value="1"/>
</dbReference>
<accession>A0AAN6SIL4</accession>
<evidence type="ECO:0000256" key="5">
    <source>
        <dbReference type="SAM" id="MobiDB-lite"/>
    </source>
</evidence>
<evidence type="ECO:0000256" key="2">
    <source>
        <dbReference type="ARBA" id="ARBA00022801"/>
    </source>
</evidence>
<dbReference type="InterPro" id="IPR023476">
    <property type="entry name" value="Pep_tRNA_hydro_II_dom_sf"/>
</dbReference>
<evidence type="ECO:0000256" key="3">
    <source>
        <dbReference type="ARBA" id="ARBA00038050"/>
    </source>
</evidence>
<dbReference type="FunFam" id="3.40.1490.10:FF:000001">
    <property type="entry name" value="Peptidyl-tRNA hydrolase 2"/>
    <property type="match status" value="1"/>
</dbReference>
<proteinExistence type="inferred from homology"/>
<dbReference type="InterPro" id="IPR002833">
    <property type="entry name" value="PTH2"/>
</dbReference>
<dbReference type="EC" id="3.1.1.29" evidence="1"/>
<evidence type="ECO:0000256" key="4">
    <source>
        <dbReference type="ARBA" id="ARBA00048707"/>
    </source>
</evidence>